<comment type="caution">
    <text evidence="2">The sequence shown here is derived from an EMBL/GenBank/DDBJ whole genome shotgun (WGS) entry which is preliminary data.</text>
</comment>
<dbReference type="EMBL" id="AMSG01000001">
    <property type="protein sequence ID" value="EKF56814.1"/>
    <property type="molecule type" value="Genomic_DNA"/>
</dbReference>
<accession>K2PZI8</accession>
<gene>
    <name evidence="2" type="ORF">I215_01330</name>
</gene>
<dbReference type="AlphaFoldDB" id="K2PZI8"/>
<dbReference type="Gene3D" id="1.20.120.330">
    <property type="entry name" value="Nucleotidyltransferases domain 2"/>
    <property type="match status" value="1"/>
</dbReference>
<proteinExistence type="predicted"/>
<feature type="coiled-coil region" evidence="1">
    <location>
        <begin position="533"/>
        <end position="578"/>
    </location>
</feature>
<evidence type="ECO:0000313" key="3">
    <source>
        <dbReference type="Proteomes" id="UP000007364"/>
    </source>
</evidence>
<dbReference type="PROSITE" id="PS51257">
    <property type="entry name" value="PROKAR_LIPOPROTEIN"/>
    <property type="match status" value="1"/>
</dbReference>
<keyword evidence="3" id="KW-1185">Reference proteome</keyword>
<protein>
    <submittedName>
        <fullName evidence="2">Uncharacterized protein</fullName>
    </submittedName>
</protein>
<evidence type="ECO:0000256" key="1">
    <source>
        <dbReference type="SAM" id="Coils"/>
    </source>
</evidence>
<dbReference type="STRING" id="555500.I215_01330"/>
<dbReference type="Proteomes" id="UP000007364">
    <property type="component" value="Unassembled WGS sequence"/>
</dbReference>
<keyword evidence="1" id="KW-0175">Coiled coil</keyword>
<feature type="coiled-coil region" evidence="1">
    <location>
        <begin position="117"/>
        <end position="163"/>
    </location>
</feature>
<reference evidence="2 3" key="1">
    <citation type="journal article" date="2012" name="J. Bacteriol.">
        <title>Genome Sequence of Galbibacter marinum Type Strain ck-I2-15.</title>
        <authorList>
            <person name="Lai Q."/>
            <person name="Li C."/>
            <person name="Shao Z."/>
        </authorList>
    </citation>
    <scope>NUCLEOTIDE SEQUENCE [LARGE SCALE GENOMIC DNA]</scope>
    <source>
        <strain evidence="3">ck-I2-15</strain>
    </source>
</reference>
<name>K2PZI8_9FLAO</name>
<evidence type="ECO:0000313" key="2">
    <source>
        <dbReference type="EMBL" id="EKF56814.1"/>
    </source>
</evidence>
<dbReference type="RefSeq" id="WP_008990143.1">
    <property type="nucleotide sequence ID" value="NZ_AMSG01000001.1"/>
</dbReference>
<feature type="coiled-coil region" evidence="1">
    <location>
        <begin position="38"/>
        <end position="79"/>
    </location>
</feature>
<sequence length="599" mass="65717">MKNFNLSLRKTYLFALMGTLILSSCSTDDTPSEDVSAIRQAEAANLNANAQVAAAQAALLNAQAEVEIAQAEQIKLENAFLAIENATAQAESELSIAEIQAQMIAAETARVNAQLALDQAMNTMQESVAEMQAEEVRTLLSKLTTEQNNLDQLMDERNAAVKKLSLAKFNLEFGVDYSNESDLISMQTSLETSQLAHADLEANLILLKENGQGKQDVSEKLSMLQSDNSSLTQKIDSLQILMQESVKGYSDLFGQLSDLSDLKFNYENALNSIEGYQANIESLNTTLEVYNSDLIQQQSDLELKNTQLAQAQARLDAASAEYNARVEATTAAQAVIPGLQNAVKDAELNVNMAVAERNEYTGTDATVISDLDLAVTDAGTVLTDAQTALSDAFTALGDAQNLENNYYNSVVQPEEMTISTLESQIDNHLNVIDNLQTFIRDGELDIVRLSSDLENGQNFVAEHKETYDQIVSEYEALYSKVQPVMSAMNSINDQVNTLSNLKSSNQSLITFYNSVDSSNDYHNSMVKHQEELIAKSKLDIEDLQSHIKSIENNIVINVEDLQQEIDSLTNEIASIDVRIEGQAGIVSHYEDLLSQALAE</sequence>
<organism evidence="2 3">
    <name type="scientific">Galbibacter marinus</name>
    <dbReference type="NCBI Taxonomy" id="555500"/>
    <lineage>
        <taxon>Bacteria</taxon>
        <taxon>Pseudomonadati</taxon>
        <taxon>Bacteroidota</taxon>
        <taxon>Flavobacteriia</taxon>
        <taxon>Flavobacteriales</taxon>
        <taxon>Flavobacteriaceae</taxon>
        <taxon>Galbibacter</taxon>
    </lineage>
</organism>
<feature type="coiled-coil region" evidence="1">
    <location>
        <begin position="266"/>
        <end position="321"/>
    </location>
</feature>